<evidence type="ECO:0000313" key="1">
    <source>
        <dbReference type="EMBL" id="MBZ7986509.1"/>
    </source>
</evidence>
<evidence type="ECO:0008006" key="3">
    <source>
        <dbReference type="Google" id="ProtNLM"/>
    </source>
</evidence>
<sequence>MLYLINNNDIYNKTVYQKDNYESKSLNKQELSKLNNDILNNNLSFKTNEEQKYNTYFKLADFNVGVKLNEAALTKLQNFFDSDNFIKANDCGIILDKEAASYVAGWFSDIAINRNYLNADINKSGFIDKEEIKDLKLIVSAKYTNQSIDTLKADENSFTNYIKINDAIKSQDNNNFKYASSLDDLYKFEKLNDISKALSFSILKDANSDGIIKFNEYYENIEENNAEYNFAASQYNSYEKTSKSKISSKEDLEYEKKKRELEAAKALARLQQIMQKIESQTKLSNEDTKALELLNLSEDALKKQIQAKLYKLDEDTIDKINFDDFKEFHNEFIDSMQDMKILDIRV</sequence>
<dbReference type="PROSITE" id="PS00018">
    <property type="entry name" value="EF_HAND_1"/>
    <property type="match status" value="1"/>
</dbReference>
<protein>
    <recommendedName>
        <fullName evidence="3">EF-hand domain-containing protein</fullName>
    </recommendedName>
</protein>
<organism evidence="1 2">
    <name type="scientific">Campylobacter canadensis</name>
    <dbReference type="NCBI Taxonomy" id="449520"/>
    <lineage>
        <taxon>Bacteria</taxon>
        <taxon>Pseudomonadati</taxon>
        <taxon>Campylobacterota</taxon>
        <taxon>Epsilonproteobacteria</taxon>
        <taxon>Campylobacterales</taxon>
        <taxon>Campylobacteraceae</taxon>
        <taxon>Campylobacter</taxon>
    </lineage>
</organism>
<proteinExistence type="predicted"/>
<dbReference type="RefSeq" id="WP_224325057.1">
    <property type="nucleotide sequence ID" value="NZ_JACGBB010000001.1"/>
</dbReference>
<dbReference type="SUPFAM" id="SSF47473">
    <property type="entry name" value="EF-hand"/>
    <property type="match status" value="1"/>
</dbReference>
<gene>
    <name evidence="1" type="ORF">AVCANL283_00085</name>
</gene>
<reference evidence="1 2" key="1">
    <citation type="submission" date="2020-07" db="EMBL/GenBank/DDBJ databases">
        <title>Transfer of Campylobacter canadensis to the novel genus Avispirillum gen. nov., that also includes two novel species recovered from migratory waterfowl: Avispirillum anseris sp. nov. and Avispirillum brantae sp. nov.</title>
        <authorList>
            <person name="Miller W.G."/>
            <person name="Chapman M.H."/>
            <person name="Yee E."/>
            <person name="Inglis G.D."/>
        </authorList>
    </citation>
    <scope>NUCLEOTIDE SEQUENCE [LARGE SCALE GENOMIC DNA]</scope>
    <source>
        <strain evidence="1 2">L283</strain>
    </source>
</reference>
<dbReference type="EMBL" id="JACGBB010000001">
    <property type="protein sequence ID" value="MBZ7986509.1"/>
    <property type="molecule type" value="Genomic_DNA"/>
</dbReference>
<comment type="caution">
    <text evidence="1">The sequence shown here is derived from an EMBL/GenBank/DDBJ whole genome shotgun (WGS) entry which is preliminary data.</text>
</comment>
<dbReference type="Proteomes" id="UP000786183">
    <property type="component" value="Unassembled WGS sequence"/>
</dbReference>
<accession>A0ABS7WR18</accession>
<dbReference type="InterPro" id="IPR011992">
    <property type="entry name" value="EF-hand-dom_pair"/>
</dbReference>
<keyword evidence="2" id="KW-1185">Reference proteome</keyword>
<name>A0ABS7WR18_9BACT</name>
<evidence type="ECO:0000313" key="2">
    <source>
        <dbReference type="Proteomes" id="UP000786183"/>
    </source>
</evidence>
<dbReference type="InterPro" id="IPR018247">
    <property type="entry name" value="EF_Hand_1_Ca_BS"/>
</dbReference>